<dbReference type="OrthoDB" id="9807854at2"/>
<protein>
    <submittedName>
        <fullName evidence="2">Porin P</fullName>
    </submittedName>
</protein>
<reference evidence="2 3" key="1">
    <citation type="submission" date="2019-11" db="EMBL/GenBank/DDBJ databases">
        <authorList>
            <person name="Holert J."/>
        </authorList>
    </citation>
    <scope>NUCLEOTIDE SEQUENCE [LARGE SCALE GENOMIC DNA]</scope>
    <source>
        <strain evidence="2">BC5_2</strain>
    </source>
</reference>
<dbReference type="Gene3D" id="2.40.160.10">
    <property type="entry name" value="Porin"/>
    <property type="match status" value="1"/>
</dbReference>
<gene>
    <name evidence="2" type="primary">oprP</name>
    <name evidence="2" type="ORF">DPBNPPHM_02972</name>
</gene>
<dbReference type="EMBL" id="CACSII010000002">
    <property type="protein sequence ID" value="CAA0091061.1"/>
    <property type="molecule type" value="Genomic_DNA"/>
</dbReference>
<name>A0A5S9NSQ4_9GAMM</name>
<organism evidence="2 3">
    <name type="scientific">BD1-7 clade bacterium</name>
    <dbReference type="NCBI Taxonomy" id="2029982"/>
    <lineage>
        <taxon>Bacteria</taxon>
        <taxon>Pseudomonadati</taxon>
        <taxon>Pseudomonadota</taxon>
        <taxon>Gammaproteobacteria</taxon>
        <taxon>Cellvibrionales</taxon>
        <taxon>Spongiibacteraceae</taxon>
        <taxon>BD1-7 clade</taxon>
    </lineage>
</organism>
<evidence type="ECO:0000313" key="2">
    <source>
        <dbReference type="EMBL" id="CAA0091061.1"/>
    </source>
</evidence>
<sequence>MRQRILATIVAALATAPAAADIQFSLGSGGLKAKHTELDINFKIGGRIQLDYNNVQTDIDNNDTTAVNDIFIRRARIAFAGNVQNWGFKAQYNIAEAGAKGGTVEDLFIEYTGFGKPARITFGKQKEGFGLEELESSKDITLLERGPLTDQFAPGRNYGLQIDGDFDWGRYQFGVFENDSTGVNPKKSLDRPSFTGRIVYTPIKSKTAVVHIGAAYSNRANDVQLTGFELGTSVDAFHAQGEYIHRSSEDAVSGDTDNQEGYYVQAGYILTGEHRPYKYGAFKRVKPTGEYGAWEVALRYDSGYGDFGNLGLVEGGRGELVTGGVNWYANNNVKLGLNVGWAQEQDSDNQGLETRFRTQFVW</sequence>
<feature type="signal peptide" evidence="1">
    <location>
        <begin position="1"/>
        <end position="20"/>
    </location>
</feature>
<dbReference type="InterPro" id="IPR010870">
    <property type="entry name" value="Porin_O/P"/>
</dbReference>
<feature type="chain" id="PRO_5030137954" evidence="1">
    <location>
        <begin position="21"/>
        <end position="362"/>
    </location>
</feature>
<evidence type="ECO:0000256" key="1">
    <source>
        <dbReference type="SAM" id="SignalP"/>
    </source>
</evidence>
<keyword evidence="1" id="KW-0732">Signal</keyword>
<dbReference type="Pfam" id="PF07396">
    <property type="entry name" value="Porin_O_P"/>
    <property type="match status" value="2"/>
</dbReference>
<proteinExistence type="predicted"/>
<dbReference type="AlphaFoldDB" id="A0A5S9NSQ4"/>
<evidence type="ECO:0000313" key="3">
    <source>
        <dbReference type="Proteomes" id="UP000434580"/>
    </source>
</evidence>
<accession>A0A5S9NSQ4</accession>
<dbReference type="InterPro" id="IPR023614">
    <property type="entry name" value="Porin_dom_sf"/>
</dbReference>
<dbReference type="Proteomes" id="UP000434580">
    <property type="component" value="Unassembled WGS sequence"/>
</dbReference>
<dbReference type="SUPFAM" id="SSF56935">
    <property type="entry name" value="Porins"/>
    <property type="match status" value="1"/>
</dbReference>